<feature type="non-terminal residue" evidence="1">
    <location>
        <position position="59"/>
    </location>
</feature>
<dbReference type="EMBL" id="BARV01026818">
    <property type="protein sequence ID" value="GAI44933.1"/>
    <property type="molecule type" value="Genomic_DNA"/>
</dbReference>
<evidence type="ECO:0000313" key="1">
    <source>
        <dbReference type="EMBL" id="GAI44933.1"/>
    </source>
</evidence>
<sequence length="59" mass="6619">MGRVVFLTKMFRNSQRNDEIPITNNKGENKSSISPNVGLLFAPIQYSLTSGESNKGFER</sequence>
<organism evidence="1">
    <name type="scientific">marine sediment metagenome</name>
    <dbReference type="NCBI Taxonomy" id="412755"/>
    <lineage>
        <taxon>unclassified sequences</taxon>
        <taxon>metagenomes</taxon>
        <taxon>ecological metagenomes</taxon>
    </lineage>
</organism>
<name>X1NMU2_9ZZZZ</name>
<proteinExistence type="predicted"/>
<reference evidence="1" key="1">
    <citation type="journal article" date="2014" name="Front. Microbiol.">
        <title>High frequency of phylogenetically diverse reductive dehalogenase-homologous genes in deep subseafloor sedimentary metagenomes.</title>
        <authorList>
            <person name="Kawai M."/>
            <person name="Futagami T."/>
            <person name="Toyoda A."/>
            <person name="Takaki Y."/>
            <person name="Nishi S."/>
            <person name="Hori S."/>
            <person name="Arai W."/>
            <person name="Tsubouchi T."/>
            <person name="Morono Y."/>
            <person name="Uchiyama I."/>
            <person name="Ito T."/>
            <person name="Fujiyama A."/>
            <person name="Inagaki F."/>
            <person name="Takami H."/>
        </authorList>
    </citation>
    <scope>NUCLEOTIDE SEQUENCE</scope>
    <source>
        <strain evidence="1">Expedition CK06-06</strain>
    </source>
</reference>
<gene>
    <name evidence="1" type="ORF">S06H3_43253</name>
</gene>
<comment type="caution">
    <text evidence="1">The sequence shown here is derived from an EMBL/GenBank/DDBJ whole genome shotgun (WGS) entry which is preliminary data.</text>
</comment>
<protein>
    <submittedName>
        <fullName evidence="1">Uncharacterized protein</fullName>
    </submittedName>
</protein>
<accession>X1NMU2</accession>
<dbReference type="AlphaFoldDB" id="X1NMU2"/>